<sequence>MLAKLVFTTLVAWALADSARAANGTSNVSSDRPSMPLEHHRNSSDEQRAAISKNLSGEANASAILSTDVNLSSFPQPSLRGGASRAGWTCCSKYQVRTGSYHTAEMYLHWCLQQSHCQGWTKEWLTGPAGILVHCQGGCKAIPQPYP</sequence>
<evidence type="ECO:0000256" key="1">
    <source>
        <dbReference type="SAM" id="MobiDB-lite"/>
    </source>
</evidence>
<feature type="region of interest" description="Disordered" evidence="1">
    <location>
        <begin position="23"/>
        <end position="48"/>
    </location>
</feature>
<accession>A0A812LIU3</accession>
<reference evidence="3" key="1">
    <citation type="submission" date="2021-02" db="EMBL/GenBank/DDBJ databases">
        <authorList>
            <person name="Dougan E. K."/>
            <person name="Rhodes N."/>
            <person name="Thang M."/>
            <person name="Chan C."/>
        </authorList>
    </citation>
    <scope>NUCLEOTIDE SEQUENCE</scope>
</reference>
<proteinExistence type="predicted"/>
<dbReference type="Proteomes" id="UP000604046">
    <property type="component" value="Unassembled WGS sequence"/>
</dbReference>
<feature type="compositionally biased region" description="Basic and acidic residues" evidence="1">
    <location>
        <begin position="37"/>
        <end position="48"/>
    </location>
</feature>
<keyword evidence="2" id="KW-0732">Signal</keyword>
<dbReference type="AlphaFoldDB" id="A0A812LIU3"/>
<feature type="chain" id="PRO_5032726894" evidence="2">
    <location>
        <begin position="22"/>
        <end position="147"/>
    </location>
</feature>
<name>A0A812LIU3_9DINO</name>
<evidence type="ECO:0000313" key="3">
    <source>
        <dbReference type="EMBL" id="CAE7247694.1"/>
    </source>
</evidence>
<gene>
    <name evidence="3" type="ORF">SNAT2548_LOCUS11913</name>
</gene>
<organism evidence="3 4">
    <name type="scientific">Symbiodinium natans</name>
    <dbReference type="NCBI Taxonomy" id="878477"/>
    <lineage>
        <taxon>Eukaryota</taxon>
        <taxon>Sar</taxon>
        <taxon>Alveolata</taxon>
        <taxon>Dinophyceae</taxon>
        <taxon>Suessiales</taxon>
        <taxon>Symbiodiniaceae</taxon>
        <taxon>Symbiodinium</taxon>
    </lineage>
</organism>
<dbReference type="EMBL" id="CAJNDS010001112">
    <property type="protein sequence ID" value="CAE7247694.1"/>
    <property type="molecule type" value="Genomic_DNA"/>
</dbReference>
<keyword evidence="4" id="KW-1185">Reference proteome</keyword>
<evidence type="ECO:0000313" key="4">
    <source>
        <dbReference type="Proteomes" id="UP000604046"/>
    </source>
</evidence>
<protein>
    <submittedName>
        <fullName evidence="3">Uncharacterized protein</fullName>
    </submittedName>
</protein>
<comment type="caution">
    <text evidence="3">The sequence shown here is derived from an EMBL/GenBank/DDBJ whole genome shotgun (WGS) entry which is preliminary data.</text>
</comment>
<feature type="signal peptide" evidence="2">
    <location>
        <begin position="1"/>
        <end position="21"/>
    </location>
</feature>
<evidence type="ECO:0000256" key="2">
    <source>
        <dbReference type="SAM" id="SignalP"/>
    </source>
</evidence>
<feature type="compositionally biased region" description="Polar residues" evidence="1">
    <location>
        <begin position="23"/>
        <end position="32"/>
    </location>
</feature>